<organism evidence="1 2">
    <name type="scientific">Rhododendron molle</name>
    <name type="common">Chinese azalea</name>
    <name type="synonym">Azalea mollis</name>
    <dbReference type="NCBI Taxonomy" id="49168"/>
    <lineage>
        <taxon>Eukaryota</taxon>
        <taxon>Viridiplantae</taxon>
        <taxon>Streptophyta</taxon>
        <taxon>Embryophyta</taxon>
        <taxon>Tracheophyta</taxon>
        <taxon>Spermatophyta</taxon>
        <taxon>Magnoliopsida</taxon>
        <taxon>eudicotyledons</taxon>
        <taxon>Gunneridae</taxon>
        <taxon>Pentapetalae</taxon>
        <taxon>asterids</taxon>
        <taxon>Ericales</taxon>
        <taxon>Ericaceae</taxon>
        <taxon>Ericoideae</taxon>
        <taxon>Rhodoreae</taxon>
        <taxon>Rhododendron</taxon>
    </lineage>
</organism>
<reference evidence="1" key="1">
    <citation type="submission" date="2022-02" db="EMBL/GenBank/DDBJ databases">
        <title>Plant Genome Project.</title>
        <authorList>
            <person name="Zhang R.-G."/>
        </authorList>
    </citation>
    <scope>NUCLEOTIDE SEQUENCE</scope>
    <source>
        <strain evidence="1">AT1</strain>
    </source>
</reference>
<sequence>MDTQEAWRKDTRRSMEPKKHCSSFTRRDTHSQSWKPKVPHPQVRWEFNIKSMGTGHLFYVFL</sequence>
<name>A0ACC0M599_RHOML</name>
<accession>A0ACC0M599</accession>
<keyword evidence="2" id="KW-1185">Reference proteome</keyword>
<evidence type="ECO:0000313" key="1">
    <source>
        <dbReference type="EMBL" id="KAI8536062.1"/>
    </source>
</evidence>
<dbReference type="EMBL" id="CM046397">
    <property type="protein sequence ID" value="KAI8536062.1"/>
    <property type="molecule type" value="Genomic_DNA"/>
</dbReference>
<evidence type="ECO:0000313" key="2">
    <source>
        <dbReference type="Proteomes" id="UP001062846"/>
    </source>
</evidence>
<comment type="caution">
    <text evidence="1">The sequence shown here is derived from an EMBL/GenBank/DDBJ whole genome shotgun (WGS) entry which is preliminary data.</text>
</comment>
<dbReference type="Proteomes" id="UP001062846">
    <property type="component" value="Chromosome 10"/>
</dbReference>
<proteinExistence type="predicted"/>
<gene>
    <name evidence="1" type="ORF">RHMOL_Rhmol10G0226700</name>
</gene>
<protein>
    <submittedName>
        <fullName evidence="1">Uncharacterized protein</fullName>
    </submittedName>
</protein>